<evidence type="ECO:0000256" key="8">
    <source>
        <dbReference type="ARBA" id="ARBA00022516"/>
    </source>
</evidence>
<comment type="catalytic activity">
    <reaction evidence="19">
        <text>oxaloacetate + acetyl-CoA + ADP + phosphate = citrate + ATP + CoA</text>
        <dbReference type="Rhea" id="RHEA:21160"/>
        <dbReference type="ChEBI" id="CHEBI:16452"/>
        <dbReference type="ChEBI" id="CHEBI:16947"/>
        <dbReference type="ChEBI" id="CHEBI:30616"/>
        <dbReference type="ChEBI" id="CHEBI:43474"/>
        <dbReference type="ChEBI" id="CHEBI:57287"/>
        <dbReference type="ChEBI" id="CHEBI:57288"/>
        <dbReference type="ChEBI" id="CHEBI:456216"/>
        <dbReference type="EC" id="2.3.3.8"/>
    </reaction>
</comment>
<dbReference type="Pfam" id="PF02629">
    <property type="entry name" value="CoA_binding"/>
    <property type="match status" value="1"/>
</dbReference>
<dbReference type="PROSITE" id="PS00399">
    <property type="entry name" value="SUCCINYL_COA_LIG_2"/>
    <property type="match status" value="1"/>
</dbReference>
<dbReference type="Pfam" id="PF16114">
    <property type="entry name" value="Citrate_bind"/>
    <property type="match status" value="1"/>
</dbReference>
<evidence type="ECO:0000256" key="1">
    <source>
        <dbReference type="ARBA" id="ARBA00001946"/>
    </source>
</evidence>
<dbReference type="Gene3D" id="1.10.230.10">
    <property type="entry name" value="Cytochrome P450-Terp, domain 2"/>
    <property type="match status" value="1"/>
</dbReference>
<dbReference type="GO" id="GO:0003878">
    <property type="term" value="F:ATP citrate synthase activity"/>
    <property type="evidence" value="ECO:0007669"/>
    <property type="project" value="UniProtKB-UniRule"/>
</dbReference>
<dbReference type="GO" id="GO:0006101">
    <property type="term" value="P:citrate metabolic process"/>
    <property type="evidence" value="ECO:0007669"/>
    <property type="project" value="InterPro"/>
</dbReference>
<dbReference type="Pfam" id="PF24948">
    <property type="entry name" value="Citrate_synth_N"/>
    <property type="match status" value="1"/>
</dbReference>
<evidence type="ECO:0000256" key="19">
    <source>
        <dbReference type="PIRNR" id="PIRNR036511"/>
    </source>
</evidence>
<dbReference type="EC" id="2.3.3.8" evidence="19"/>
<evidence type="ECO:0000256" key="4">
    <source>
        <dbReference type="ARBA" id="ARBA00010719"/>
    </source>
</evidence>
<evidence type="ECO:0000256" key="15">
    <source>
        <dbReference type="ARBA" id="ARBA00022843"/>
    </source>
</evidence>
<evidence type="ECO:0000256" key="18">
    <source>
        <dbReference type="ARBA" id="ARBA00093367"/>
    </source>
</evidence>
<accession>A0AAJ7L7M8</accession>
<evidence type="ECO:0000256" key="10">
    <source>
        <dbReference type="ARBA" id="ARBA00022679"/>
    </source>
</evidence>
<dbReference type="FunFam" id="1.10.580.10:FF:000009">
    <property type="entry name" value="ATP-citrate synthase"/>
    <property type="match status" value="1"/>
</dbReference>
<dbReference type="InterPro" id="IPR002020">
    <property type="entry name" value="Citrate_synthase"/>
</dbReference>
<dbReference type="GO" id="GO:0005829">
    <property type="term" value="C:cytosol"/>
    <property type="evidence" value="ECO:0007669"/>
    <property type="project" value="UniProtKB-SubCell"/>
</dbReference>
<dbReference type="GO" id="GO:0006085">
    <property type="term" value="P:acetyl-CoA biosynthetic process"/>
    <property type="evidence" value="ECO:0007669"/>
    <property type="project" value="InterPro"/>
</dbReference>
<keyword evidence="13 19" id="KW-0067">ATP-binding</keyword>
<evidence type="ECO:0000256" key="3">
    <source>
        <dbReference type="ARBA" id="ARBA00005899"/>
    </source>
</evidence>
<dbReference type="InterPro" id="IPR033847">
    <property type="entry name" value="Citrt_syn/SCS-alpha_CS"/>
</dbReference>
<dbReference type="InterPro" id="IPR017866">
    <property type="entry name" value="Succ-CoA_synthase_bsu_CS"/>
</dbReference>
<evidence type="ECO:0000256" key="20">
    <source>
        <dbReference type="PIRSR" id="PIRSR036511-1"/>
    </source>
</evidence>
<dbReference type="Gene3D" id="3.40.50.720">
    <property type="entry name" value="NAD(P)-binding Rossmann-like Domain"/>
    <property type="match status" value="1"/>
</dbReference>
<dbReference type="PROSITE" id="PS01216">
    <property type="entry name" value="SUCCINYL_COA_LIG_1"/>
    <property type="match status" value="1"/>
</dbReference>
<keyword evidence="9" id="KW-0597">Phosphoprotein</keyword>
<evidence type="ECO:0000256" key="17">
    <source>
        <dbReference type="ARBA" id="ARBA00023098"/>
    </source>
</evidence>
<evidence type="ECO:0000313" key="22">
    <source>
        <dbReference type="Proteomes" id="UP000694867"/>
    </source>
</evidence>
<dbReference type="InterPro" id="IPR036291">
    <property type="entry name" value="NAD(P)-bd_dom_sf"/>
</dbReference>
<comment type="similarity">
    <text evidence="4 19">In the N-terminal section; belongs to the succinate/malate CoA ligase beta subunit family.</text>
</comment>
<comment type="subcellular location">
    <subcellularLocation>
        <location evidence="2">Cytoplasm</location>
        <location evidence="2">Cytosol</location>
    </subcellularLocation>
</comment>
<keyword evidence="7" id="KW-1017">Isopeptide bond</keyword>
<evidence type="ECO:0000256" key="6">
    <source>
        <dbReference type="ARBA" id="ARBA00022490"/>
    </source>
</evidence>
<dbReference type="AlphaFoldDB" id="A0AAJ7L7M8"/>
<sequence>MSAKAISEATGKRLLNQHLDCALAAPCKFATVTDLSKWNEVESNNSWIQSEPLVVKPDQLIKRRGKLGLIHVKGNSKSVKEWIGDRINKPIKIERAEGRLKNFIIEPFLPHADDEEAYVCIYSTRDCDVILFHKQGGVDVGDVDAKAHKLEIPVFLEEEAPDVRENILKHLLFDLTGDKQKLLLEFIQKLYSFYVRLYFTYLEINPLVITKGKVHILDLAAKLDATAEYLCKARWGDVDFPPPFGRDATSEEAYIHELDSKSGASLKLTVLNPKGRIWTMAAGGGASVIYSDTVCELGGADELANYGEYSGAPNENQTYEYAKTILGLLCAHYHPKGKVLIIGGGIANFTNVAATFKGIVKALQEFRERLVEHGVSIFVRRAGPNYQEGLRVMKETGQTLGIPVHVFGPETHMTAIVAMAMGKRDISAPVENSQTTANFLLASGVSKMMDPLREEYVVLQKLRSGSTAPSVVSSPVDSQPPSGPATPWFTNRSRAIIWGMQTKAVQGMLDFDFVCSRKEPSVVAMVYPFVGYHRLKFYWGHKEILIPVYKSISDAIKKHTDADCLINFASLRSAKESTDEAINCPQIRTIAIIAEGIPENITRKINKAAKQRGVNIIGPATVGGIKPGCFKIGNTGGMMDNILASKLYRPGSVAYVSRSGGMSNELNNIVSRNTDGVYEGVAIGGDRYPGTTFMDHIMRYESDPEVKMIVLLGEVGGIEEYDVCQAIKERRITKPLVAWCIGTCAGMFSSEVQFGHAGACANSQRETAVVKNLALKEAGAFVPKTFDDLGDTIKNVFSQLVAEGIVVVKPEVPPPTVPMDYNWARELGLIRKPASFMTSICDERGQELVYAGIPITKVMEEDLGLGGVLSLLWFQRRLPSYACKFLEMVLMVTADHGPAVSGAHNTIVCARAGKDLISSLTSGLLTIGDRFGGALDAAARQFSGAYDSGLIPMDFVNQMRKKGELIMGIGHRVKSINNPDMRVKILKDFVKQHFSTTPVLDFALEVEKITTSKKPNLILNVDGLIGVAVVDLLRSSGAFTREEAQEYIDMGALNGLFVLGRTIGFIGHYLDQKRLKQGLYRHPWDDISYVMPEQDDPQLPQ</sequence>
<keyword evidence="14 19" id="KW-0460">Magnesium</keyword>
<dbReference type="Proteomes" id="UP000694867">
    <property type="component" value="Unplaced"/>
</dbReference>
<dbReference type="InterPro" id="IPR003781">
    <property type="entry name" value="CoA-bd"/>
</dbReference>
<protein>
    <recommendedName>
        <fullName evidence="19">ATP-citrate synthase</fullName>
        <ecNumber evidence="19">2.3.3.8</ecNumber>
    </recommendedName>
    <alternativeName>
        <fullName evidence="19">ATP-citrate (pro-S-)-lyase</fullName>
    </alternativeName>
    <alternativeName>
        <fullName evidence="19">Citrate cleavage enzyme</fullName>
    </alternativeName>
</protein>
<comment type="function">
    <text evidence="18">Catalyzes the cleavage of citrate into oxaloacetate and acetyl-CoA, the latter serving as common substrate in multiple biochemical reactions in protein, carbohydrate and lipid metabolism.</text>
</comment>
<comment type="cofactor">
    <cofactor evidence="1">
        <name>Mg(2+)</name>
        <dbReference type="ChEBI" id="CHEBI:18420"/>
    </cofactor>
</comment>
<dbReference type="KEGG" id="goe:100901320"/>
<dbReference type="SUPFAM" id="SSF56059">
    <property type="entry name" value="Glutathione synthetase ATP-binding domain-like"/>
    <property type="match status" value="1"/>
</dbReference>
<gene>
    <name evidence="23" type="primary">LOC100901320</name>
</gene>
<evidence type="ECO:0000256" key="13">
    <source>
        <dbReference type="ARBA" id="ARBA00022840"/>
    </source>
</evidence>
<dbReference type="Pfam" id="PF00549">
    <property type="entry name" value="Ligase_CoA"/>
    <property type="match status" value="1"/>
</dbReference>
<comment type="similarity">
    <text evidence="3 19">In the C-terminal section; belongs to the succinate/malate CoA ligase alpha subunit family.</text>
</comment>
<keyword evidence="6 19" id="KW-0963">Cytoplasm</keyword>
<dbReference type="PANTHER" id="PTHR23118:SF42">
    <property type="entry name" value="ATP-CITRATE SYNTHASE"/>
    <property type="match status" value="1"/>
</dbReference>
<keyword evidence="8 19" id="KW-0444">Lipid biosynthesis</keyword>
<dbReference type="GO" id="GO:0006633">
    <property type="term" value="P:fatty acid biosynthetic process"/>
    <property type="evidence" value="ECO:0007669"/>
    <property type="project" value="TreeGrafter"/>
</dbReference>
<evidence type="ECO:0000313" key="23">
    <source>
        <dbReference type="RefSeq" id="XP_018496412.1"/>
    </source>
</evidence>
<dbReference type="Gene3D" id="3.30.470.110">
    <property type="match status" value="1"/>
</dbReference>
<dbReference type="InterPro" id="IPR016102">
    <property type="entry name" value="Succinyl-CoA_synth-like"/>
</dbReference>
<feature type="active site" description="Tele-phosphohistidine intermediate" evidence="20">
    <location>
        <position position="756"/>
    </location>
</feature>
<dbReference type="InterPro" id="IPR005811">
    <property type="entry name" value="SUCC_ACL_C"/>
</dbReference>
<evidence type="ECO:0000259" key="21">
    <source>
        <dbReference type="SMART" id="SM00881"/>
    </source>
</evidence>
<dbReference type="PANTHER" id="PTHR23118">
    <property type="entry name" value="ATP-CITRATE SYNTHASE"/>
    <property type="match status" value="1"/>
</dbReference>
<dbReference type="InterPro" id="IPR036969">
    <property type="entry name" value="Citrate_synthase_sf"/>
</dbReference>
<keyword evidence="16" id="KW-0007">Acetylation</keyword>
<dbReference type="SUPFAM" id="SSF51735">
    <property type="entry name" value="NAD(P)-binding Rossmann-fold domains"/>
    <property type="match status" value="1"/>
</dbReference>
<dbReference type="InterPro" id="IPR016143">
    <property type="entry name" value="Citrate_synth-like_sm_a-sub"/>
</dbReference>
<dbReference type="SUPFAM" id="SSF48256">
    <property type="entry name" value="Citrate synthase"/>
    <property type="match status" value="1"/>
</dbReference>
<evidence type="ECO:0000256" key="14">
    <source>
        <dbReference type="ARBA" id="ARBA00022842"/>
    </source>
</evidence>
<comment type="subunit">
    <text evidence="5 19">Homotetramer.</text>
</comment>
<keyword evidence="10 19" id="KW-0808">Transferase</keyword>
<feature type="domain" description="CoA-binding" evidence="21">
    <location>
        <begin position="489"/>
        <end position="597"/>
    </location>
</feature>
<keyword evidence="17 19" id="KW-0443">Lipid metabolism</keyword>
<evidence type="ECO:0000256" key="11">
    <source>
        <dbReference type="ARBA" id="ARBA00022723"/>
    </source>
</evidence>
<dbReference type="InterPro" id="IPR014608">
    <property type="entry name" value="ATP-citrate_synthase"/>
</dbReference>
<evidence type="ECO:0000256" key="16">
    <source>
        <dbReference type="ARBA" id="ARBA00022990"/>
    </source>
</evidence>
<dbReference type="RefSeq" id="XP_018496412.1">
    <property type="nucleotide sequence ID" value="XM_018640896.1"/>
</dbReference>
<keyword evidence="12 19" id="KW-0547">Nucleotide-binding</keyword>
<evidence type="ECO:0000256" key="2">
    <source>
        <dbReference type="ARBA" id="ARBA00004514"/>
    </source>
</evidence>
<dbReference type="Pfam" id="PF00285">
    <property type="entry name" value="Citrate_synt"/>
    <property type="match status" value="1"/>
</dbReference>
<dbReference type="Gene3D" id="3.40.50.261">
    <property type="entry name" value="Succinyl-CoA synthetase domains"/>
    <property type="match status" value="2"/>
</dbReference>
<dbReference type="FunFam" id="3.40.50.261:FF:000003">
    <property type="entry name" value="ATP-citrate synthase subunit"/>
    <property type="match status" value="1"/>
</dbReference>
<dbReference type="SMART" id="SM00881">
    <property type="entry name" value="CoA_binding"/>
    <property type="match status" value="1"/>
</dbReference>
<proteinExistence type="inferred from homology"/>
<organism evidence="22 23">
    <name type="scientific">Galendromus occidentalis</name>
    <name type="common">western predatory mite</name>
    <dbReference type="NCBI Taxonomy" id="34638"/>
    <lineage>
        <taxon>Eukaryota</taxon>
        <taxon>Metazoa</taxon>
        <taxon>Ecdysozoa</taxon>
        <taxon>Arthropoda</taxon>
        <taxon>Chelicerata</taxon>
        <taxon>Arachnida</taxon>
        <taxon>Acari</taxon>
        <taxon>Parasitiformes</taxon>
        <taxon>Mesostigmata</taxon>
        <taxon>Gamasina</taxon>
        <taxon>Phytoseioidea</taxon>
        <taxon>Phytoseiidae</taxon>
        <taxon>Typhlodrominae</taxon>
        <taxon>Galendromus</taxon>
    </lineage>
</organism>
<dbReference type="InterPro" id="IPR056749">
    <property type="entry name" value="Citrate_synth_N"/>
</dbReference>
<keyword evidence="11 19" id="KW-0479">Metal-binding</keyword>
<evidence type="ECO:0000256" key="9">
    <source>
        <dbReference type="ARBA" id="ARBA00022553"/>
    </source>
</evidence>
<keyword evidence="22" id="KW-1185">Reference proteome</keyword>
<dbReference type="FunFam" id="1.10.230.10:FF:000004">
    <property type="entry name" value="ATP-citrate synthase"/>
    <property type="match status" value="1"/>
</dbReference>
<dbReference type="PROSITE" id="PS01217">
    <property type="entry name" value="SUCCINYL_COA_LIG_3"/>
    <property type="match status" value="1"/>
</dbReference>
<keyword evidence="15" id="KW-0832">Ubl conjugation</keyword>
<evidence type="ECO:0000256" key="7">
    <source>
        <dbReference type="ARBA" id="ARBA00022499"/>
    </source>
</evidence>
<dbReference type="CDD" id="cd06100">
    <property type="entry name" value="CCL_ACL-C"/>
    <property type="match status" value="1"/>
</dbReference>
<dbReference type="SUPFAM" id="SSF52210">
    <property type="entry name" value="Succinyl-CoA synthetase domains"/>
    <property type="match status" value="1"/>
</dbReference>
<dbReference type="InterPro" id="IPR017440">
    <property type="entry name" value="Cit_synth/succinyl-CoA_lig_AS"/>
</dbReference>
<dbReference type="FunFam" id="3.40.50.261:FF:000004">
    <property type="entry name" value="ATP-citrate synthase subunit"/>
    <property type="match status" value="1"/>
</dbReference>
<dbReference type="InterPro" id="IPR032263">
    <property type="entry name" value="Citrate-bd"/>
</dbReference>
<dbReference type="PIRSF" id="PIRSF036511">
    <property type="entry name" value="ATP_citrt_syn"/>
    <property type="match status" value="1"/>
</dbReference>
<dbReference type="FunFam" id="3.40.50.720:FF:000024">
    <property type="entry name" value="Probable ATP-citrate synthase"/>
    <property type="match status" value="1"/>
</dbReference>
<dbReference type="GO" id="GO:0005524">
    <property type="term" value="F:ATP binding"/>
    <property type="evidence" value="ECO:0007669"/>
    <property type="project" value="UniProtKB-UniRule"/>
</dbReference>
<dbReference type="GeneID" id="100901320"/>
<dbReference type="GO" id="GO:0046872">
    <property type="term" value="F:metal ion binding"/>
    <property type="evidence" value="ECO:0007669"/>
    <property type="project" value="UniProtKB-UniRule"/>
</dbReference>
<evidence type="ECO:0000256" key="5">
    <source>
        <dbReference type="ARBA" id="ARBA00011881"/>
    </source>
</evidence>
<name>A0AAJ7L7M8_9ACAR</name>
<evidence type="ECO:0000256" key="12">
    <source>
        <dbReference type="ARBA" id="ARBA00022741"/>
    </source>
</evidence>
<dbReference type="CTD" id="36760"/>
<reference evidence="23" key="1">
    <citation type="submission" date="2025-08" db="UniProtKB">
        <authorList>
            <consortium name="RefSeq"/>
        </authorList>
    </citation>
    <scope>IDENTIFICATION</scope>
</reference>